<dbReference type="EMBL" id="QEWQ01000001">
    <property type="protein sequence ID" value="PWD81729.1"/>
    <property type="molecule type" value="Genomic_DNA"/>
</dbReference>
<comment type="function">
    <text evidence="5">This is one of the proteins that binds to the 5S RNA in the ribosome where it forms part of the central protuberance.</text>
</comment>
<dbReference type="GO" id="GO:0008097">
    <property type="term" value="F:5S rRNA binding"/>
    <property type="evidence" value="ECO:0007669"/>
    <property type="project" value="InterPro"/>
</dbReference>
<gene>
    <name evidence="5" type="primary">rplY</name>
    <name evidence="5" type="synonym">ctc</name>
    <name evidence="9" type="ORF">DC083_00595</name>
</gene>
<dbReference type="InterPro" id="IPR011035">
    <property type="entry name" value="Ribosomal_bL25/Gln-tRNA_synth"/>
</dbReference>
<feature type="domain" description="Large ribosomal subunit protein bL25 beta" evidence="8">
    <location>
        <begin position="102"/>
        <end position="192"/>
    </location>
</feature>
<sequence>MSDFIFEATVRSDMGKGASRRLRREGNIPAIVYGADKDAVSLVLNHNAVLKNFRHADIYTSILTLKVDGKDEAVILRDVQRHPYKPIITHLDFFRVRANEAIVVDIPVELINDEKAKGVVHGGIVLLHEATLAVSCLPKDLPHAIQVDIADLDIGEHIMISDIPAIPGVEFVNIMNEDEMNDQPVVAIVEPRVATEETDAEEGEATEEAAAEEEAEDKE</sequence>
<feature type="domain" description="Large ribosomal subunit protein bL25 L25" evidence="7">
    <location>
        <begin position="7"/>
        <end position="93"/>
    </location>
</feature>
<accession>A0A2U2AGL7</accession>
<evidence type="ECO:0000256" key="4">
    <source>
        <dbReference type="ARBA" id="ARBA00023274"/>
    </source>
</evidence>
<dbReference type="RefSeq" id="WP_109188359.1">
    <property type="nucleotide sequence ID" value="NZ_BMYA01000001.1"/>
</dbReference>
<dbReference type="GO" id="GO:0003735">
    <property type="term" value="F:structural constituent of ribosome"/>
    <property type="evidence" value="ECO:0007669"/>
    <property type="project" value="InterPro"/>
</dbReference>
<keyword evidence="3 5" id="KW-0689">Ribosomal protein</keyword>
<dbReference type="InterPro" id="IPR020055">
    <property type="entry name" value="Ribosomal_bL25_short"/>
</dbReference>
<dbReference type="PANTHER" id="PTHR33284">
    <property type="entry name" value="RIBOSOMAL PROTEIN L25/GLN-TRNA SYNTHETASE, ANTI-CODON-BINDING DOMAIN-CONTAINING PROTEIN"/>
    <property type="match status" value="1"/>
</dbReference>
<evidence type="ECO:0000313" key="10">
    <source>
        <dbReference type="Proteomes" id="UP000245020"/>
    </source>
</evidence>
<dbReference type="OrthoDB" id="9806411at2"/>
<dbReference type="Gene3D" id="2.170.120.20">
    <property type="entry name" value="Ribosomal protein L25, beta domain"/>
    <property type="match status" value="1"/>
</dbReference>
<dbReference type="FunFam" id="2.40.240.10:FF:000002">
    <property type="entry name" value="50S ribosomal protein L25"/>
    <property type="match status" value="1"/>
</dbReference>
<keyword evidence="1 5" id="KW-0699">rRNA-binding</keyword>
<dbReference type="InterPro" id="IPR001021">
    <property type="entry name" value="Ribosomal_bL25_long"/>
</dbReference>
<dbReference type="CDD" id="cd00495">
    <property type="entry name" value="Ribosomal_L25_TL5_CTC"/>
    <property type="match status" value="1"/>
</dbReference>
<evidence type="ECO:0000256" key="2">
    <source>
        <dbReference type="ARBA" id="ARBA00022884"/>
    </source>
</evidence>
<dbReference type="Proteomes" id="UP000245020">
    <property type="component" value="Unassembled WGS sequence"/>
</dbReference>
<evidence type="ECO:0000259" key="8">
    <source>
        <dbReference type="Pfam" id="PF14693"/>
    </source>
</evidence>
<evidence type="ECO:0000256" key="3">
    <source>
        <dbReference type="ARBA" id="ARBA00022980"/>
    </source>
</evidence>
<feature type="region of interest" description="Disordered" evidence="6">
    <location>
        <begin position="192"/>
        <end position="219"/>
    </location>
</feature>
<dbReference type="NCBIfam" id="NF004612">
    <property type="entry name" value="PRK05943.1"/>
    <property type="match status" value="1"/>
</dbReference>
<dbReference type="PANTHER" id="PTHR33284:SF1">
    <property type="entry name" value="RIBOSOMAL PROTEIN L25_GLN-TRNA SYNTHETASE, ANTI-CODON-BINDING DOMAIN-CONTAINING PROTEIN"/>
    <property type="match status" value="1"/>
</dbReference>
<dbReference type="Gene3D" id="2.40.240.10">
    <property type="entry name" value="Ribosomal Protein L25, Chain P"/>
    <property type="match status" value="1"/>
</dbReference>
<dbReference type="HAMAP" id="MF_01334">
    <property type="entry name" value="Ribosomal_bL25_CTC"/>
    <property type="match status" value="1"/>
</dbReference>
<dbReference type="HAMAP" id="MF_01336">
    <property type="entry name" value="Ribosomal_bL25"/>
    <property type="match status" value="1"/>
</dbReference>
<evidence type="ECO:0000256" key="6">
    <source>
        <dbReference type="SAM" id="MobiDB-lite"/>
    </source>
</evidence>
<dbReference type="NCBIfam" id="NF004128">
    <property type="entry name" value="PRK05618.1-2"/>
    <property type="match status" value="1"/>
</dbReference>
<dbReference type="InterPro" id="IPR020057">
    <property type="entry name" value="Ribosomal_bL25_b-dom"/>
</dbReference>
<dbReference type="Pfam" id="PF01386">
    <property type="entry name" value="Ribosomal_L25p"/>
    <property type="match status" value="1"/>
</dbReference>
<keyword evidence="2 5" id="KW-0694">RNA-binding</keyword>
<dbReference type="NCBIfam" id="NF004130">
    <property type="entry name" value="PRK05618.1-5"/>
    <property type="match status" value="1"/>
</dbReference>
<evidence type="ECO:0000256" key="1">
    <source>
        <dbReference type="ARBA" id="ARBA00022730"/>
    </source>
</evidence>
<dbReference type="AlphaFoldDB" id="A0A2U2AGL7"/>
<proteinExistence type="inferred from homology"/>
<dbReference type="InterPro" id="IPR020930">
    <property type="entry name" value="Ribosomal_uL5_bac-type"/>
</dbReference>
<reference evidence="10" key="1">
    <citation type="submission" date="2018-05" db="EMBL/GenBank/DDBJ databases">
        <title>Ignatzschineria dubaiensis sp. nov., isolated from necrotic foot tissues of dromedaries (Camelus dromedarius) and associated maggots in Dubai, United Arab Emirates.</title>
        <authorList>
            <person name="Tsang C.C."/>
            <person name="Tang J.Y.M."/>
            <person name="Fong J.Y.H."/>
            <person name="Kinne J."/>
            <person name="Lee H.H."/>
            <person name="Joseph M."/>
            <person name="Jose S."/>
            <person name="Schuster R.K."/>
            <person name="Tang Y."/>
            <person name="Sivakumar S."/>
            <person name="Chen J.H.K."/>
            <person name="Teng J.L.L."/>
            <person name="Lau S.K.P."/>
            <person name="Wernery U."/>
            <person name="Woo P.C.Y."/>
        </authorList>
    </citation>
    <scope>NUCLEOTIDE SEQUENCE [LARGE SCALE GENOMIC DNA]</scope>
    <source>
        <strain evidence="10">KCTC 22644</strain>
    </source>
</reference>
<dbReference type="GO" id="GO:0006412">
    <property type="term" value="P:translation"/>
    <property type="evidence" value="ECO:0007669"/>
    <property type="project" value="UniProtKB-UniRule"/>
</dbReference>
<dbReference type="InterPro" id="IPR020056">
    <property type="entry name" value="Rbsml_bL25/Gln-tRNA_synth_N"/>
</dbReference>
<comment type="subunit">
    <text evidence="5">Part of the 50S ribosomal subunit; part of the 5S rRNA/L5/L18/L25 subcomplex. Contacts the 5S rRNA. Binds to the 5S rRNA independently of L5 and L18.</text>
</comment>
<keyword evidence="4 5" id="KW-0687">Ribonucleoprotein</keyword>
<dbReference type="InterPro" id="IPR029751">
    <property type="entry name" value="Ribosomal_L25_dom"/>
</dbReference>
<comment type="caution">
    <text evidence="9">The sequence shown here is derived from an EMBL/GenBank/DDBJ whole genome shotgun (WGS) entry which is preliminary data.</text>
</comment>
<feature type="compositionally biased region" description="Acidic residues" evidence="6">
    <location>
        <begin position="196"/>
        <end position="219"/>
    </location>
</feature>
<comment type="similarity">
    <text evidence="5">Belongs to the bacterial ribosomal protein bL25 family. CTC subfamily.</text>
</comment>
<dbReference type="SUPFAM" id="SSF50715">
    <property type="entry name" value="Ribosomal protein L25-like"/>
    <property type="match status" value="1"/>
</dbReference>
<evidence type="ECO:0000313" key="9">
    <source>
        <dbReference type="EMBL" id="PWD81729.1"/>
    </source>
</evidence>
<dbReference type="NCBIfam" id="TIGR00731">
    <property type="entry name" value="bL25_bact_ctc"/>
    <property type="match status" value="1"/>
</dbReference>
<keyword evidence="10" id="KW-1185">Reference proteome</keyword>
<name>A0A2U2AGL7_9GAMM</name>
<evidence type="ECO:0000259" key="7">
    <source>
        <dbReference type="Pfam" id="PF01386"/>
    </source>
</evidence>
<dbReference type="GO" id="GO:0022625">
    <property type="term" value="C:cytosolic large ribosomal subunit"/>
    <property type="evidence" value="ECO:0007669"/>
    <property type="project" value="TreeGrafter"/>
</dbReference>
<protein>
    <recommendedName>
        <fullName evidence="5">Large ribosomal subunit protein bL25</fullName>
    </recommendedName>
    <alternativeName>
        <fullName evidence="5">General stress protein CTC</fullName>
    </alternativeName>
</protein>
<dbReference type="Pfam" id="PF14693">
    <property type="entry name" value="Ribosomal_TL5_C"/>
    <property type="match status" value="1"/>
</dbReference>
<evidence type="ECO:0000256" key="5">
    <source>
        <dbReference type="HAMAP-Rule" id="MF_01334"/>
    </source>
</evidence>
<organism evidence="9 10">
    <name type="scientific">Ignatzschineria ureiclastica</name>
    <dbReference type="NCBI Taxonomy" id="472582"/>
    <lineage>
        <taxon>Bacteria</taxon>
        <taxon>Pseudomonadati</taxon>
        <taxon>Pseudomonadota</taxon>
        <taxon>Gammaproteobacteria</taxon>
        <taxon>Cardiobacteriales</taxon>
        <taxon>Ignatzschineriaceae</taxon>
        <taxon>Ignatzschineria</taxon>
    </lineage>
</organism>
<dbReference type="InterPro" id="IPR037121">
    <property type="entry name" value="Ribosomal_bL25_C"/>
</dbReference>